<dbReference type="InterPro" id="IPR038765">
    <property type="entry name" value="Papain-like_cys_pep_sf"/>
</dbReference>
<dbReference type="SMART" id="SM00028">
    <property type="entry name" value="TPR"/>
    <property type="match status" value="3"/>
</dbReference>
<dbReference type="PANTHER" id="PTHR44858">
    <property type="entry name" value="TETRATRICOPEPTIDE REPEAT PROTEIN 6"/>
    <property type="match status" value="1"/>
</dbReference>
<dbReference type="InterPro" id="IPR024618">
    <property type="entry name" value="DUF3857"/>
</dbReference>
<dbReference type="SUPFAM" id="SSF54001">
    <property type="entry name" value="Cysteine proteinases"/>
    <property type="match status" value="1"/>
</dbReference>
<evidence type="ECO:0000313" key="6">
    <source>
        <dbReference type="EMBL" id="PAX06404.1"/>
    </source>
</evidence>
<dbReference type="InterPro" id="IPR050498">
    <property type="entry name" value="Ycf3"/>
</dbReference>
<evidence type="ECO:0000256" key="3">
    <source>
        <dbReference type="PROSITE-ProRule" id="PRU00339"/>
    </source>
</evidence>
<proteinExistence type="predicted"/>
<evidence type="ECO:0000313" key="7">
    <source>
        <dbReference type="Proteomes" id="UP000218151"/>
    </source>
</evidence>
<dbReference type="InterPro" id="IPR011990">
    <property type="entry name" value="TPR-like_helical_dom_sf"/>
</dbReference>
<dbReference type="SUPFAM" id="SSF48452">
    <property type="entry name" value="TPR-like"/>
    <property type="match status" value="1"/>
</dbReference>
<reference evidence="7" key="1">
    <citation type="submission" date="2017-09" db="EMBL/GenBank/DDBJ databases">
        <authorList>
            <person name="Feng G."/>
            <person name="Zhu H."/>
        </authorList>
    </citation>
    <scope>NUCLEOTIDE SEQUENCE [LARGE SCALE GENOMIC DNA]</scope>
    <source>
        <strain evidence="7">1PNM-20</strain>
    </source>
</reference>
<dbReference type="PANTHER" id="PTHR44858:SF1">
    <property type="entry name" value="UDP-N-ACETYLGLUCOSAMINE--PEPTIDE N-ACETYLGLUCOSAMINYLTRANSFERASE SPINDLY-RELATED"/>
    <property type="match status" value="1"/>
</dbReference>
<organism evidence="6 7">
    <name type="scientific">Sphingomonas lenta</name>
    <dbReference type="NCBI Taxonomy" id="1141887"/>
    <lineage>
        <taxon>Bacteria</taxon>
        <taxon>Pseudomonadati</taxon>
        <taxon>Pseudomonadota</taxon>
        <taxon>Alphaproteobacteria</taxon>
        <taxon>Sphingomonadales</taxon>
        <taxon>Sphingomonadaceae</taxon>
        <taxon>Sphingomonas</taxon>
    </lineage>
</organism>
<evidence type="ECO:0000259" key="5">
    <source>
        <dbReference type="Pfam" id="PF12969"/>
    </source>
</evidence>
<feature type="signal peptide" evidence="4">
    <location>
        <begin position="1"/>
        <end position="19"/>
    </location>
</feature>
<keyword evidence="7" id="KW-1185">Reference proteome</keyword>
<keyword evidence="1" id="KW-0677">Repeat</keyword>
<dbReference type="Gene3D" id="2.60.40.3140">
    <property type="match status" value="1"/>
</dbReference>
<comment type="caution">
    <text evidence="6">The sequence shown here is derived from an EMBL/GenBank/DDBJ whole genome shotgun (WGS) entry which is preliminary data.</text>
</comment>
<dbReference type="AlphaFoldDB" id="A0A2A2SAS4"/>
<dbReference type="PROSITE" id="PS50005">
    <property type="entry name" value="TPR"/>
    <property type="match status" value="1"/>
</dbReference>
<name>A0A2A2SAS4_9SPHN</name>
<dbReference type="Proteomes" id="UP000218151">
    <property type="component" value="Unassembled WGS sequence"/>
</dbReference>
<feature type="domain" description="DUF3857" evidence="5">
    <location>
        <begin position="80"/>
        <end position="222"/>
    </location>
</feature>
<dbReference type="EMBL" id="NSLI01000007">
    <property type="protein sequence ID" value="PAX06404.1"/>
    <property type="molecule type" value="Genomic_DNA"/>
</dbReference>
<feature type="repeat" description="TPR" evidence="3">
    <location>
        <begin position="854"/>
        <end position="887"/>
    </location>
</feature>
<dbReference type="OrthoDB" id="98874at2"/>
<dbReference type="InterPro" id="IPR019734">
    <property type="entry name" value="TPR_rpt"/>
</dbReference>
<gene>
    <name evidence="6" type="ORF">CKY28_17560</name>
</gene>
<evidence type="ECO:0000256" key="4">
    <source>
        <dbReference type="SAM" id="SignalP"/>
    </source>
</evidence>
<protein>
    <recommendedName>
        <fullName evidence="5">DUF3857 domain-containing protein</fullName>
    </recommendedName>
</protein>
<keyword evidence="2 3" id="KW-0802">TPR repeat</keyword>
<evidence type="ECO:0000256" key="2">
    <source>
        <dbReference type="ARBA" id="ARBA00022803"/>
    </source>
</evidence>
<feature type="chain" id="PRO_5012607094" description="DUF3857 domain-containing protein" evidence="4">
    <location>
        <begin position="20"/>
        <end position="932"/>
    </location>
</feature>
<dbReference type="RefSeq" id="WP_095999695.1">
    <property type="nucleotide sequence ID" value="NZ_NSLI01000007.1"/>
</dbReference>
<dbReference type="Gene3D" id="1.25.40.10">
    <property type="entry name" value="Tetratricopeptide repeat domain"/>
    <property type="match status" value="2"/>
</dbReference>
<dbReference type="Gene3D" id="3.10.620.30">
    <property type="match status" value="1"/>
</dbReference>
<keyword evidence="4" id="KW-0732">Signal</keyword>
<evidence type="ECO:0000256" key="1">
    <source>
        <dbReference type="ARBA" id="ARBA00022737"/>
    </source>
</evidence>
<dbReference type="Pfam" id="PF12969">
    <property type="entry name" value="DUF3857"/>
    <property type="match status" value="1"/>
</dbReference>
<sequence length="932" mass="99040">MRKLLMASMLASVSGAAIAGDKPLIQPAPAWVEPAPPIETAKLTGDSPVLVTLDHQDKIEGDAAWSYADVATRLATPDLVTRSGTLNLPWNPAKGDLIVHRVEIHRGAQVIDVLGTGKQFEVLRREQGMEQLQLDGQLTASMTIDGLQVGDVLRVAASVTRKEQAFAGKTQTAVLLPQAPLRAGFARARVLWPRAEEVRWKAYLDGAKPVEAEAGGYRELTIAGLSPKAADLPADAPARFHRPPLLEASSFPDWAAVSRTMAPLYATKGAISPGSPLAAEVARIATATTDPTRRAAAALELVQEKVRYWLNGLGNGNYVPQSPERTWASRYGDCKAKTLLLLAVLRELGIEAEPVLASMQLGDLLPNRLAGPGAFDHVLVRATIGADTYWLDGTGAGARYADLGDTPPLRWVLPLRSSGAELLAVPARAPAYPKIAVKLDLDQSAGIALPTVVSAAITLRGPAAEAIGLAKSQGSEEQKRDAVGSIVASLLGREVAVSTYDLAHDPIEAVATVKATGLATSPWRFKDGRYRTTLDRTVSELSFEPDRTRPAWRSIPVATGAPDAMEFVTRVRLPAELNGFGLEGDAELADTLGGTRVERKAALAGDTIAIEERVTSTGAEVAPANVPAARARVALAKARLLRAVAPAELPKRWTWAEQGRRTGRFKPILAAYAQAIAGNPDEVSNYVNRANFLMGVFDWKGALPDLDKAVALDPTAANHLQRARVHRVLGRTVEMVADARAALAVEPASWAALELLGKEDIRAGRRDAALARVQERIDAGGEDKDDMVMLKAELLSRTGDGAAAVAALDEAIAAGPGSPALLNSRCWIKAKHSLALDTALKDCTRSIELSDAAQAALDSRALVYFRMNRMEDALADLGAALSIDPHQAASLYLRGVVLNRLGRGPQASADLEGARIMAPLIAAEYKAFGVAP</sequence>
<accession>A0A2A2SAS4</accession>